<feature type="domain" description="Tyrosine-protein phosphatase" evidence="10">
    <location>
        <begin position="243"/>
        <end position="384"/>
    </location>
</feature>
<evidence type="ECO:0000256" key="6">
    <source>
        <dbReference type="ARBA" id="ARBA00022912"/>
    </source>
</evidence>
<dbReference type="EC" id="3.1.3.16" evidence="3"/>
<dbReference type="InterPro" id="IPR000387">
    <property type="entry name" value="Tyr_Pase_dom"/>
</dbReference>
<feature type="compositionally biased region" description="Low complexity" evidence="9">
    <location>
        <begin position="938"/>
        <end position="950"/>
    </location>
</feature>
<dbReference type="PROSITE" id="PS50054">
    <property type="entry name" value="TYR_PHOSPHATASE_DUAL"/>
    <property type="match status" value="1"/>
</dbReference>
<keyword evidence="4" id="KW-0963">Cytoplasm</keyword>
<dbReference type="InterPro" id="IPR020422">
    <property type="entry name" value="TYR_PHOSPHATASE_DUAL_dom"/>
</dbReference>
<name>A0A914W7Q0_9BILA</name>
<feature type="compositionally biased region" description="Polar residues" evidence="9">
    <location>
        <begin position="690"/>
        <end position="712"/>
    </location>
</feature>
<feature type="compositionally biased region" description="Basic and acidic residues" evidence="9">
    <location>
        <begin position="869"/>
        <end position="882"/>
    </location>
</feature>
<dbReference type="PROSITE" id="PS50056">
    <property type="entry name" value="TYR_PHOSPHATASE_2"/>
    <property type="match status" value="1"/>
</dbReference>
<dbReference type="Gene3D" id="3.90.190.10">
    <property type="entry name" value="Protein tyrosine phosphatase superfamily"/>
    <property type="match status" value="1"/>
</dbReference>
<proteinExistence type="inferred from homology"/>
<evidence type="ECO:0000259" key="10">
    <source>
        <dbReference type="PROSITE" id="PS50054"/>
    </source>
</evidence>
<keyword evidence="13" id="KW-1185">Reference proteome</keyword>
<sequence length="1029" mass="111517">MMTWVVSGEIQQHLQAMLHLLRPQDTLRMAVRLESVLGLHTRYMAIVSTLGREDDREATVLGVDYVARDQTTIGLVLPVWASTSIELDGDGGILVESAGSQHVFKPVSVQAMWSVFQCLHKELSVARAHPYFPGGWTHAWTQYYESQITSPEAFRSEWHYTFADDTELKADSVERFREKPAERAAGERMVRLALKDIMQSVDLDDVTSKDIRQKLEERLEVNLTDYKEYIDKEMLVILGQMDKPSQIFPYLYLGTEWNASNWDELKQNNVGFILNVTKEVDNFFPGQFNYMKIRVSDEASTELLKHWNRTFEFINKAKGMKCAVLVHCKKGISRSSSTVIAYAMKAYNMSLEQALQYVKEKRNCITPNKGFIEQLRTFDGILDASRYRHSAIFNHLHLPTTLTVDSTANTQPKSVDGDLVPWQGLDEQDAADLPIVAVETITIIGERADSAPPDSVCDDVIVSQKFDEMPPPSGLLVASENILKSCPGSTVDGDGETGELFSTDALDDVSQANGTCPANAKSTSDDASPLALPLIDPWTKLAVGCGHDDDIPGELCAQSFLAPVTCVELAADDLPPVSCRPPVRRQLQSVEQRIRAHQRHNQNEAPTLRDMQNILIRTNNNKHQRNSASSIAPADGSTSGASSLLESSSDSSSLESHSGDEGAAASFRLPPRRNSKSSSGDSAVAELGSSPKSAGPQPSSSFEHEPNLQTPSLHLPRPRSMTCLPTAHFADILPAAGKVKYCKETYERHSVIAPPTHAGVGSVDSRIHRVGSASSAPVAPLKKSSRKFFEKFFTRQRSDEKADASSADGVNGSTPQPKRWGDVRRRAAGTERAKSQSSPTDPGTLFQSDPSVCSGGSLRSSAQSGKVQNQREKLERLSRDKGVSGVGEPSVSVRRIASNVETRRLAQHLPPRSAAVVAASEENIVRSLVGVFEGGSSASLAASPSATPPGVKESCSSSTKDAHPGSGQSSADSAGRARVLFGIAPSSCDGSPALSRSGSMKLATDWPGGHVRSSRSLTVGDVGGGNVSI</sequence>
<dbReference type="InterPro" id="IPR043587">
    <property type="entry name" value="Phosphatase_SSH-like"/>
</dbReference>
<feature type="compositionally biased region" description="Polar residues" evidence="9">
    <location>
        <begin position="857"/>
        <end position="868"/>
    </location>
</feature>
<dbReference type="PROSITE" id="PS51998">
    <property type="entry name" value="DEK_C"/>
    <property type="match status" value="1"/>
</dbReference>
<comment type="catalytic activity">
    <reaction evidence="8">
        <text>O-phospho-L-threonyl-[protein] + H2O = L-threonyl-[protein] + phosphate</text>
        <dbReference type="Rhea" id="RHEA:47004"/>
        <dbReference type="Rhea" id="RHEA-COMP:11060"/>
        <dbReference type="Rhea" id="RHEA-COMP:11605"/>
        <dbReference type="ChEBI" id="CHEBI:15377"/>
        <dbReference type="ChEBI" id="CHEBI:30013"/>
        <dbReference type="ChEBI" id="CHEBI:43474"/>
        <dbReference type="ChEBI" id="CHEBI:61977"/>
        <dbReference type="EC" id="3.1.3.16"/>
    </reaction>
</comment>
<evidence type="ECO:0000256" key="3">
    <source>
        <dbReference type="ARBA" id="ARBA00013081"/>
    </source>
</evidence>
<dbReference type="Proteomes" id="UP000887566">
    <property type="component" value="Unplaced"/>
</dbReference>
<evidence type="ECO:0000259" key="11">
    <source>
        <dbReference type="PROSITE" id="PS50056"/>
    </source>
</evidence>
<keyword evidence="7" id="KW-0206">Cytoskeleton</keyword>
<dbReference type="WBParaSite" id="PSAMB.scaffold3353size18631.g21141.t1">
    <property type="protein sequence ID" value="PSAMB.scaffold3353size18631.g21141.t1"/>
    <property type="gene ID" value="PSAMB.scaffold3353size18631.g21141"/>
</dbReference>
<comment type="subcellular location">
    <subcellularLocation>
        <location evidence="1">Cytoplasm</location>
        <location evidence="1">Cytoskeleton</location>
    </subcellularLocation>
</comment>
<dbReference type="InterPro" id="IPR000340">
    <property type="entry name" value="Dual-sp_phosphatase_cat-dom"/>
</dbReference>
<evidence type="ECO:0000256" key="1">
    <source>
        <dbReference type="ARBA" id="ARBA00004245"/>
    </source>
</evidence>
<accession>A0A914W7Q0</accession>
<feature type="domain" description="Tyrosine specific protein phosphatases" evidence="11">
    <location>
        <begin position="301"/>
        <end position="362"/>
    </location>
</feature>
<dbReference type="InterPro" id="IPR016130">
    <property type="entry name" value="Tyr_Pase_AS"/>
</dbReference>
<dbReference type="SUPFAM" id="SSF109715">
    <property type="entry name" value="DEK C-terminal domain"/>
    <property type="match status" value="1"/>
</dbReference>
<dbReference type="Pfam" id="PF23040">
    <property type="entry name" value="PH_SSH1-like_1st"/>
    <property type="match status" value="1"/>
</dbReference>
<dbReference type="SMART" id="SM00195">
    <property type="entry name" value="DSPc"/>
    <property type="match status" value="1"/>
</dbReference>
<organism evidence="13 14">
    <name type="scientific">Plectus sambesii</name>
    <dbReference type="NCBI Taxonomy" id="2011161"/>
    <lineage>
        <taxon>Eukaryota</taxon>
        <taxon>Metazoa</taxon>
        <taxon>Ecdysozoa</taxon>
        <taxon>Nematoda</taxon>
        <taxon>Chromadorea</taxon>
        <taxon>Plectida</taxon>
        <taxon>Plectina</taxon>
        <taxon>Plectoidea</taxon>
        <taxon>Plectidae</taxon>
        <taxon>Plectus</taxon>
    </lineage>
</organism>
<feature type="region of interest" description="Disordered" evidence="9">
    <location>
        <begin position="795"/>
        <end position="890"/>
    </location>
</feature>
<protein>
    <recommendedName>
        <fullName evidence="3">protein-serine/threonine phosphatase</fullName>
        <ecNumber evidence="3">3.1.3.16</ecNumber>
    </recommendedName>
</protein>
<dbReference type="PANTHER" id="PTHR45864">
    <property type="entry name" value="SLINGSHOT PROTEIN PHOSPHATASE HOMOLOG"/>
    <property type="match status" value="1"/>
</dbReference>
<evidence type="ECO:0000256" key="2">
    <source>
        <dbReference type="ARBA" id="ARBA00009580"/>
    </source>
</evidence>
<comment type="similarity">
    <text evidence="2">Belongs to the protein-tyrosine phosphatase family.</text>
</comment>
<evidence type="ECO:0000313" key="13">
    <source>
        <dbReference type="Proteomes" id="UP000887566"/>
    </source>
</evidence>
<dbReference type="AlphaFoldDB" id="A0A914W7Q0"/>
<dbReference type="Pfam" id="PF00782">
    <property type="entry name" value="DSPc"/>
    <property type="match status" value="1"/>
</dbReference>
<feature type="compositionally biased region" description="Polar residues" evidence="9">
    <location>
        <begin position="835"/>
        <end position="851"/>
    </location>
</feature>
<dbReference type="PROSITE" id="PS00383">
    <property type="entry name" value="TYR_PHOSPHATASE_1"/>
    <property type="match status" value="1"/>
</dbReference>
<dbReference type="GO" id="GO:0004722">
    <property type="term" value="F:protein serine/threonine phosphatase activity"/>
    <property type="evidence" value="ECO:0007669"/>
    <property type="project" value="UniProtKB-EC"/>
</dbReference>
<keyword evidence="6" id="KW-0904">Protein phosphatase</keyword>
<feature type="domain" description="DEK-C" evidence="12">
    <location>
        <begin position="184"/>
        <end position="239"/>
    </location>
</feature>
<dbReference type="InterPro" id="IPR014876">
    <property type="entry name" value="DEK_C"/>
</dbReference>
<evidence type="ECO:0000256" key="9">
    <source>
        <dbReference type="SAM" id="MobiDB-lite"/>
    </source>
</evidence>
<evidence type="ECO:0000259" key="12">
    <source>
        <dbReference type="PROSITE" id="PS51998"/>
    </source>
</evidence>
<feature type="compositionally biased region" description="Basic and acidic residues" evidence="9">
    <location>
        <begin position="819"/>
        <end position="834"/>
    </location>
</feature>
<evidence type="ECO:0000256" key="5">
    <source>
        <dbReference type="ARBA" id="ARBA00022801"/>
    </source>
</evidence>
<dbReference type="Pfam" id="PF08766">
    <property type="entry name" value="DEK_C"/>
    <property type="match status" value="1"/>
</dbReference>
<feature type="compositionally biased region" description="Low complexity" evidence="9">
    <location>
        <begin position="636"/>
        <end position="656"/>
    </location>
</feature>
<dbReference type="GO" id="GO:0003779">
    <property type="term" value="F:actin binding"/>
    <property type="evidence" value="ECO:0007669"/>
    <property type="project" value="InterPro"/>
</dbReference>
<dbReference type="FunFam" id="3.90.190.10:FF:000004">
    <property type="entry name" value="Protein phosphatase Slingshot homolog 2"/>
    <property type="match status" value="1"/>
</dbReference>
<dbReference type="InterPro" id="IPR029021">
    <property type="entry name" value="Prot-tyrosine_phosphatase-like"/>
</dbReference>
<dbReference type="InterPro" id="IPR043588">
    <property type="entry name" value="SSH-N"/>
</dbReference>
<feature type="region of interest" description="Disordered" evidence="9">
    <location>
        <begin position="938"/>
        <end position="973"/>
    </location>
</feature>
<reference evidence="14" key="1">
    <citation type="submission" date="2022-11" db="UniProtKB">
        <authorList>
            <consortium name="WormBaseParasite"/>
        </authorList>
    </citation>
    <scope>IDENTIFICATION</scope>
</reference>
<feature type="region of interest" description="Disordered" evidence="9">
    <location>
        <begin position="591"/>
        <end position="610"/>
    </location>
</feature>
<dbReference type="GO" id="GO:0030837">
    <property type="term" value="P:negative regulation of actin filament polymerization"/>
    <property type="evidence" value="ECO:0007669"/>
    <property type="project" value="InterPro"/>
</dbReference>
<evidence type="ECO:0000256" key="8">
    <source>
        <dbReference type="ARBA" id="ARBA00048336"/>
    </source>
</evidence>
<feature type="region of interest" description="Disordered" evidence="9">
    <location>
        <begin position="990"/>
        <end position="1029"/>
    </location>
</feature>
<dbReference type="Gene3D" id="1.10.10.60">
    <property type="entry name" value="Homeodomain-like"/>
    <property type="match status" value="1"/>
</dbReference>
<feature type="region of interest" description="Disordered" evidence="9">
    <location>
        <begin position="619"/>
        <end position="719"/>
    </location>
</feature>
<dbReference type="PANTHER" id="PTHR45864:SF2">
    <property type="entry name" value="PROTEIN PHOSPHATASE SLINGSHOT"/>
    <property type="match status" value="1"/>
</dbReference>
<evidence type="ECO:0000313" key="14">
    <source>
        <dbReference type="WBParaSite" id="PSAMB.scaffold3353size18631.g21141.t1"/>
    </source>
</evidence>
<evidence type="ECO:0000256" key="4">
    <source>
        <dbReference type="ARBA" id="ARBA00022490"/>
    </source>
</evidence>
<dbReference type="SUPFAM" id="SSF52799">
    <property type="entry name" value="(Phosphotyrosine protein) phosphatases II"/>
    <property type="match status" value="1"/>
</dbReference>
<evidence type="ECO:0000256" key="7">
    <source>
        <dbReference type="ARBA" id="ARBA00023212"/>
    </source>
</evidence>
<keyword evidence="5" id="KW-0378">Hydrolase</keyword>
<dbReference type="GO" id="GO:0005856">
    <property type="term" value="C:cytoskeleton"/>
    <property type="evidence" value="ECO:0007669"/>
    <property type="project" value="UniProtKB-SubCell"/>
</dbReference>